<keyword evidence="3" id="KW-1185">Reference proteome</keyword>
<organism evidence="2 3">
    <name type="scientific">Eucalyptus globulus</name>
    <name type="common">Tasmanian blue gum</name>
    <dbReference type="NCBI Taxonomy" id="34317"/>
    <lineage>
        <taxon>Eukaryota</taxon>
        <taxon>Viridiplantae</taxon>
        <taxon>Streptophyta</taxon>
        <taxon>Embryophyta</taxon>
        <taxon>Tracheophyta</taxon>
        <taxon>Spermatophyta</taxon>
        <taxon>Magnoliopsida</taxon>
        <taxon>eudicotyledons</taxon>
        <taxon>Gunneridae</taxon>
        <taxon>Pentapetalae</taxon>
        <taxon>rosids</taxon>
        <taxon>malvids</taxon>
        <taxon>Myrtales</taxon>
        <taxon>Myrtaceae</taxon>
        <taxon>Myrtoideae</taxon>
        <taxon>Eucalypteae</taxon>
        <taxon>Eucalyptus</taxon>
    </lineage>
</organism>
<proteinExistence type="predicted"/>
<sequence>MQTTEEIANLRSETTSKDPLVFPPHPRFLRGKGESKRVDRNEEARRRERRRECMMPILRWEENLPRIGRSAGASFNLAALGGISSWEPKRRWHRGQAASQRSVAVSSRVSGGGLEQRLVSQRSVAVASRAFGGGVE</sequence>
<accession>A0ABD3LME8</accession>
<feature type="compositionally biased region" description="Basic and acidic residues" evidence="1">
    <location>
        <begin position="31"/>
        <end position="50"/>
    </location>
</feature>
<evidence type="ECO:0000313" key="2">
    <source>
        <dbReference type="EMBL" id="KAL3751778.1"/>
    </source>
</evidence>
<gene>
    <name evidence="2" type="ORF">ACJRO7_012588</name>
</gene>
<dbReference type="AlphaFoldDB" id="A0ABD3LME8"/>
<dbReference type="Proteomes" id="UP001634007">
    <property type="component" value="Unassembled WGS sequence"/>
</dbReference>
<dbReference type="EMBL" id="JBJKBG010000002">
    <property type="protein sequence ID" value="KAL3751778.1"/>
    <property type="molecule type" value="Genomic_DNA"/>
</dbReference>
<evidence type="ECO:0000313" key="3">
    <source>
        <dbReference type="Proteomes" id="UP001634007"/>
    </source>
</evidence>
<comment type="caution">
    <text evidence="2">The sequence shown here is derived from an EMBL/GenBank/DDBJ whole genome shotgun (WGS) entry which is preliminary data.</text>
</comment>
<evidence type="ECO:0000256" key="1">
    <source>
        <dbReference type="SAM" id="MobiDB-lite"/>
    </source>
</evidence>
<reference evidence="2 3" key="1">
    <citation type="submission" date="2024-11" db="EMBL/GenBank/DDBJ databases">
        <title>Chromosome-level genome assembly of Eucalyptus globulus Labill. provides insights into its genome evolution.</title>
        <authorList>
            <person name="Li X."/>
        </authorList>
    </citation>
    <scope>NUCLEOTIDE SEQUENCE [LARGE SCALE GENOMIC DNA]</scope>
    <source>
        <strain evidence="2">CL2024</strain>
        <tissue evidence="2">Fresh tender leaves</tissue>
    </source>
</reference>
<protein>
    <submittedName>
        <fullName evidence="2">Uncharacterized protein</fullName>
    </submittedName>
</protein>
<name>A0ABD3LME8_EUCGL</name>
<feature type="region of interest" description="Disordered" evidence="1">
    <location>
        <begin position="1"/>
        <end position="50"/>
    </location>
</feature>